<dbReference type="InterPro" id="IPR015919">
    <property type="entry name" value="Cadherin-like_sf"/>
</dbReference>
<dbReference type="Gene3D" id="2.60.40.60">
    <property type="entry name" value="Cadherins"/>
    <property type="match status" value="2"/>
</dbReference>
<dbReference type="GO" id="GO:0007156">
    <property type="term" value="P:homophilic cell adhesion via plasma membrane adhesion molecules"/>
    <property type="evidence" value="ECO:0007669"/>
    <property type="project" value="InterPro"/>
</dbReference>
<feature type="domain" description="Cadherin" evidence="8">
    <location>
        <begin position="672"/>
        <end position="770"/>
    </location>
</feature>
<dbReference type="Gene3D" id="2.60.40.10">
    <property type="entry name" value="Immunoglobulins"/>
    <property type="match status" value="3"/>
</dbReference>
<dbReference type="Proteomes" id="UP000189670">
    <property type="component" value="Unassembled WGS sequence"/>
</dbReference>
<proteinExistence type="predicted"/>
<dbReference type="Pfam" id="PF16403">
    <property type="entry name" value="Bact_surface_Ig-like"/>
    <property type="match status" value="1"/>
</dbReference>
<dbReference type="Pfam" id="PF00028">
    <property type="entry name" value="Cadherin"/>
    <property type="match status" value="2"/>
</dbReference>
<dbReference type="InterPro" id="IPR050971">
    <property type="entry name" value="Cadherin-domain_protein"/>
</dbReference>
<keyword evidence="2" id="KW-0812">Transmembrane</keyword>
<evidence type="ECO:0000259" key="8">
    <source>
        <dbReference type="PROSITE" id="PS50268"/>
    </source>
</evidence>
<accession>A0A1V1PG76</accession>
<evidence type="ECO:0000256" key="3">
    <source>
        <dbReference type="ARBA" id="ARBA00022737"/>
    </source>
</evidence>
<reference evidence="10" key="1">
    <citation type="submission" date="2012-11" db="EMBL/GenBank/DDBJ databases">
        <authorList>
            <person name="Lucero-Rivera Y.E."/>
            <person name="Tovar-Ramirez D."/>
        </authorList>
    </citation>
    <scope>NUCLEOTIDE SEQUENCE [LARGE SCALE GENOMIC DNA]</scope>
    <source>
        <strain evidence="10">Araruama</strain>
    </source>
</reference>
<dbReference type="EMBL" id="ATBP01000033">
    <property type="protein sequence ID" value="ETR73897.1"/>
    <property type="molecule type" value="Genomic_DNA"/>
</dbReference>
<dbReference type="PRINTS" id="PR00205">
    <property type="entry name" value="CADHERIN"/>
</dbReference>
<dbReference type="InterPro" id="IPR013783">
    <property type="entry name" value="Ig-like_fold"/>
</dbReference>
<keyword evidence="7" id="KW-0472">Membrane</keyword>
<name>A0A1V1PG76_9BACT</name>
<keyword evidence="4" id="KW-0106">Calcium</keyword>
<evidence type="ECO:0000313" key="10">
    <source>
        <dbReference type="Proteomes" id="UP000189670"/>
    </source>
</evidence>
<dbReference type="InterPro" id="IPR032179">
    <property type="entry name" value="Cry22Aa_Ig-like"/>
</dbReference>
<organism evidence="9 10">
    <name type="scientific">Candidatus Magnetoglobus multicellularis str. Araruama</name>
    <dbReference type="NCBI Taxonomy" id="890399"/>
    <lineage>
        <taxon>Bacteria</taxon>
        <taxon>Pseudomonadati</taxon>
        <taxon>Thermodesulfobacteriota</taxon>
        <taxon>Desulfobacteria</taxon>
        <taxon>Desulfobacterales</taxon>
        <taxon>Desulfobacteraceae</taxon>
        <taxon>Candidatus Magnetoglobus</taxon>
    </lineage>
</organism>
<dbReference type="InterPro" id="IPR006644">
    <property type="entry name" value="Cadg"/>
</dbReference>
<dbReference type="SMART" id="SM00112">
    <property type="entry name" value="CA"/>
    <property type="match status" value="3"/>
</dbReference>
<dbReference type="SUPFAM" id="SSF49313">
    <property type="entry name" value="Cadherin-like"/>
    <property type="match status" value="4"/>
</dbReference>
<sequence>MQKIVYSTCHVLIFFVSAFYGYALAMDIGPVRQVYSPGHGPDTPVSSPYIQVKWLPPENGLVDGYYVTFNTHMTHVFDEFNTADKTVEMVRNDTQVTSPDCSGADDVGYYCHIAAFALDTSDKEFIGPTVSQGPFRVDTVAPLLPVIKAPNAVSERMITIRPGALNANEMYISNIGYGVNGQWEPYAEERQWELRAAQGNQIIYVVFRDLAGNTAKASTAVRFDTIGPIPQFITGATLPARSVPIDITIDCGEPVMQFTALDIQTVNCNIQNFLPEQPDVSSRFFMSCVPFTQGSIQLSILANEFQDEAGNDNQASAIFEWIYDTSLPQIYSIPDLMIVENAGSETISFSITNSDAFNGKLTLIAWAEKTTLIQQQDLIINNQGNPLDITMTAGSSQTLPFEIIPKTDQSGETLIHILLSDATGMTAHTAFQLNVWDTPNISPIPDILMDESTVKSIPIILTDGYKQNLVVHMTTSNPALIGPNNMKLIGKAVFNSITFPYNCQTSNFSSITVDLYFEPPPFLHGSVDLTLTAINTKGLSETRAFTLDIQSVNDAPELKVEASATCFEDTSFQMPVSLTDIDQDDLLVTAISSNKELIPDNRMRWILINTEYFNPVPVELGASIKKDLILQLNPTADSFGEATITVLVDDKGFVTEKTFQFTVLSANDPPVSPEAISFTINENVKRGTIVGTIPANDVDNTNLTWTKVHISPEDHFQMNPSSGDIIVNGVMDFESIKVYDMTARVTDEYSHSTTQVSIFITNMNDHPPQLADSFQFSVQENTPIGTIPYIITATDIDDDPLTYSLTWDTESAPFAITRNTGQIWIDDTADYEMRHVYPVIVTVSDGIHSENSPLTITIIDINEKPVISGSPALTIAQGSEYSFQPITTDPDADEQFFYFISSKPKWAEFDPETGRLYGTPENQHVGEWHNIKVTVRDDSHASASLPLFSITVLDTNDPPVLENPIQDISVDKHTVLSFTIRSDTFVDPDPGDTLTYTATEKNQLHLPEWLTFDPDLLQFSGTPGTFDGRVFEIQVTALDSSMAASSDAFLLTVIDHNKKPKIVLPAPEVVFYENNDPVIIDNFARITDEDSPNYDGGILQVFFDRGATPDDHLIIKDHGFGNTAIWLDKNKVFSGQQLIGTHTPGSSAQPLSVTLTHWAKQDAVQALLRNIMYVNNSDNPVDSERRLAFTISDGDGGDSEVVYKSIDVRAVNDHPVVYLNEQIVADTINLPDIKENETITFENDRRLLIHDKDADNGVLTATISATKGVIALDPRNMEHLQNVSGNNTSNITFSGSLEEMNAGLNGLTYTSHLNASKEETIRIYIKDNGHSGTGGGEFVFHFITFNIKEVNEPPLFSPIPPQTLVEDTPAQIAFSVTETDLQNLTLQVNILQPNIICDESVEGPLLQNDYIIKTSDINHAQLVLTVTPCNNQTGDAIISMVITDNEYSVTTQVAMYITPVNDAPVITNQSETVSEDTPLTKALSVKDVENDALQMILLVEPAHGTVTFDHINKTFTYLPEENETEAVFFTYQAIDDTLTSNIGRVDIWINPVNDLPQIEAIENQTLLGSQTRIIEFTVTDIDNSSVDIAAESDNTQLFPNHPSNVSLVQADNSCMLYLTPMSNQFGTARIIISAIDSSQDPVNETFTVLVKETDSLGPVIILNDPQIMQMDQNDEFIEPGYVAIDDIDGNVNESVIIDSTLDTQTPGIYNITYLAEDSKGNVSELAERMVIVNKQSFQTSKISGNIVDEMGDAIGFVNVVVSGQGQTYSEKGIWNGFFEIDIPITFDGSIWRMALSRDGYYPKVVEFFAPRSFDKITLFDKNSNSAEILTGQVFEHQTDGIETVLPQASIRVRAMNNGDVLSSTISDNNGEYTLTVDLRDYPYTFEAAKYGYETMTFDTQAASTIVLMPITTIIIENQTETMVEHQTASKMGMVKMFIKAEPPFSNTDTELKIQPLAGTTNEIKKQYIANGNKYQIIHYGYSDFEINIRADTTEDSDASTGYYVETNVCFKSIQGLSQVSVTKGETPYMITQPFFATQSNSNAFMSIDRGGLSGLEIPRQLNYVIRNYTFPLDDALYDQVVEFSLTDDFGRPIESNDNAICLGITYGPPITPMDLENSTYEIVWADTVHSLLMGNGQATTSFSIYDQYVTFCTSHLSAFGFQKTKPGPEPETSEADSGGGCFLMAVPLPWTGR</sequence>
<evidence type="ECO:0000256" key="5">
    <source>
        <dbReference type="ARBA" id="ARBA00022889"/>
    </source>
</evidence>
<dbReference type="PROSITE" id="PS50268">
    <property type="entry name" value="CADHERIN_2"/>
    <property type="match status" value="2"/>
</dbReference>
<evidence type="ECO:0000256" key="2">
    <source>
        <dbReference type="ARBA" id="ARBA00022692"/>
    </source>
</evidence>
<dbReference type="GO" id="GO:0005911">
    <property type="term" value="C:cell-cell junction"/>
    <property type="evidence" value="ECO:0007669"/>
    <property type="project" value="TreeGrafter"/>
</dbReference>
<dbReference type="SMART" id="SM00736">
    <property type="entry name" value="CADG"/>
    <property type="match status" value="2"/>
</dbReference>
<dbReference type="Pfam" id="PF05345">
    <property type="entry name" value="He_PIG"/>
    <property type="match status" value="2"/>
</dbReference>
<dbReference type="GO" id="GO:0016020">
    <property type="term" value="C:membrane"/>
    <property type="evidence" value="ECO:0007669"/>
    <property type="project" value="UniProtKB-SubCell"/>
</dbReference>
<dbReference type="NCBIfam" id="NF012211">
    <property type="entry name" value="tand_rpt_95"/>
    <property type="match status" value="1"/>
</dbReference>
<dbReference type="PANTHER" id="PTHR24025:SF31">
    <property type="entry name" value="NEURAL-CADHERIN"/>
    <property type="match status" value="1"/>
</dbReference>
<gene>
    <name evidence="9" type="ORF">OMM_00614</name>
</gene>
<keyword evidence="3" id="KW-0677">Repeat</keyword>
<keyword evidence="5" id="KW-0130">Cell adhesion</keyword>
<evidence type="ECO:0000256" key="1">
    <source>
        <dbReference type="ARBA" id="ARBA00004370"/>
    </source>
</evidence>
<dbReference type="InterPro" id="IPR002126">
    <property type="entry name" value="Cadherin-like_dom"/>
</dbReference>
<protein>
    <recommendedName>
        <fullName evidence="8">Cadherin domain-containing protein</fullName>
    </recommendedName>
</protein>
<dbReference type="Pfam" id="PF17803">
    <property type="entry name" value="Cadherin_4"/>
    <property type="match status" value="1"/>
</dbReference>
<evidence type="ECO:0000256" key="6">
    <source>
        <dbReference type="ARBA" id="ARBA00022989"/>
    </source>
</evidence>
<comment type="caution">
    <text evidence="9">The sequence shown here is derived from an EMBL/GenBank/DDBJ whole genome shotgun (WGS) entry which is preliminary data.</text>
</comment>
<dbReference type="CDD" id="cd11304">
    <property type="entry name" value="Cadherin_repeat"/>
    <property type="match status" value="2"/>
</dbReference>
<evidence type="ECO:0000256" key="4">
    <source>
        <dbReference type="ARBA" id="ARBA00022837"/>
    </source>
</evidence>
<dbReference type="PANTHER" id="PTHR24025">
    <property type="entry name" value="DESMOGLEIN FAMILY MEMBER"/>
    <property type="match status" value="1"/>
</dbReference>
<evidence type="ECO:0000313" key="9">
    <source>
        <dbReference type="EMBL" id="ETR73897.1"/>
    </source>
</evidence>
<evidence type="ECO:0000256" key="7">
    <source>
        <dbReference type="ARBA" id="ARBA00023136"/>
    </source>
</evidence>
<comment type="subcellular location">
    <subcellularLocation>
        <location evidence="1">Membrane</location>
    </subcellularLocation>
</comment>
<dbReference type="InterPro" id="IPR040853">
    <property type="entry name" value="RapA2_cadherin-like"/>
</dbReference>
<dbReference type="GO" id="GO:0005509">
    <property type="term" value="F:calcium ion binding"/>
    <property type="evidence" value="ECO:0007669"/>
    <property type="project" value="InterPro"/>
</dbReference>
<keyword evidence="6" id="KW-1133">Transmembrane helix</keyword>
<feature type="domain" description="Cadherin" evidence="8">
    <location>
        <begin position="770"/>
        <end position="873"/>
    </location>
</feature>